<evidence type="ECO:0000256" key="5">
    <source>
        <dbReference type="ARBA" id="ARBA00023242"/>
    </source>
</evidence>
<dbReference type="EMBL" id="JAVIJP010000036">
    <property type="protein sequence ID" value="KAL3628637.1"/>
    <property type="molecule type" value="Genomic_DNA"/>
</dbReference>
<protein>
    <recommendedName>
        <fullName evidence="9">MBD domain-containing protein</fullName>
    </recommendedName>
</protein>
<feature type="region of interest" description="Disordered" evidence="6">
    <location>
        <begin position="43"/>
        <end position="69"/>
    </location>
</feature>
<dbReference type="SUPFAM" id="SSF54171">
    <property type="entry name" value="DNA-binding domain"/>
    <property type="match status" value="1"/>
</dbReference>
<feature type="compositionally biased region" description="Polar residues" evidence="6">
    <location>
        <begin position="1"/>
        <end position="17"/>
    </location>
</feature>
<dbReference type="Proteomes" id="UP001632038">
    <property type="component" value="Unassembled WGS sequence"/>
</dbReference>
<dbReference type="Gene3D" id="3.30.890.10">
    <property type="entry name" value="Methyl-cpg-binding Protein 2, Chain A"/>
    <property type="match status" value="1"/>
</dbReference>
<comment type="subcellular location">
    <subcellularLocation>
        <location evidence="1">Nucleus</location>
    </subcellularLocation>
</comment>
<evidence type="ECO:0000256" key="4">
    <source>
        <dbReference type="ARBA" id="ARBA00023163"/>
    </source>
</evidence>
<keyword evidence="2" id="KW-0805">Transcription regulation</keyword>
<dbReference type="InterPro" id="IPR016177">
    <property type="entry name" value="DNA-bd_dom_sf"/>
</dbReference>
<keyword evidence="8" id="KW-1185">Reference proteome</keyword>
<sequence length="322" mass="36563">MAANQSNVAAGSSNDGSPANIGWSEEYECYTIDGVLAPEPLSWARSLKPRPDDKKQTTPRKAEPSQKTEDKIENLSFRLFKFSNRWEEYMLELHELDKGNISNCHVQVCQDVDNKWKVRLNYDLSLGDDHVVCAQLEDPNPPIFRKNPEIPLKQRLVGWTMETRARHDGTGRKDKYYYHHGRQFRSFRDMTSYILYACKQDDLKLITNVTKSSQTLQDKEKEAVEAMMIISSSEPRNLSSAQAQESSSTRATCVGSNVAQVSLHENKNVVANLPVPQGANDEIEDEIIDAIYDMFDDKVLESLNDILGEPKQTRPVFKNSST</sequence>
<evidence type="ECO:0000256" key="2">
    <source>
        <dbReference type="ARBA" id="ARBA00023015"/>
    </source>
</evidence>
<dbReference type="GO" id="GO:0003677">
    <property type="term" value="F:DNA binding"/>
    <property type="evidence" value="ECO:0007669"/>
    <property type="project" value="UniProtKB-KW"/>
</dbReference>
<keyword evidence="5" id="KW-0539">Nucleus</keyword>
<dbReference type="AlphaFoldDB" id="A0ABD3CJ28"/>
<reference evidence="8" key="1">
    <citation type="journal article" date="2024" name="IScience">
        <title>Strigolactones Initiate the Formation of Haustorium-like Structures in Castilleja.</title>
        <authorList>
            <person name="Buerger M."/>
            <person name="Peterson D."/>
            <person name="Chory J."/>
        </authorList>
    </citation>
    <scope>NUCLEOTIDE SEQUENCE [LARGE SCALE GENOMIC DNA]</scope>
</reference>
<keyword evidence="4" id="KW-0804">Transcription</keyword>
<evidence type="ECO:0000256" key="6">
    <source>
        <dbReference type="SAM" id="MobiDB-lite"/>
    </source>
</evidence>
<evidence type="ECO:0008006" key="9">
    <source>
        <dbReference type="Google" id="ProtNLM"/>
    </source>
</evidence>
<evidence type="ECO:0000256" key="3">
    <source>
        <dbReference type="ARBA" id="ARBA00023125"/>
    </source>
</evidence>
<organism evidence="7 8">
    <name type="scientific">Castilleja foliolosa</name>
    <dbReference type="NCBI Taxonomy" id="1961234"/>
    <lineage>
        <taxon>Eukaryota</taxon>
        <taxon>Viridiplantae</taxon>
        <taxon>Streptophyta</taxon>
        <taxon>Embryophyta</taxon>
        <taxon>Tracheophyta</taxon>
        <taxon>Spermatophyta</taxon>
        <taxon>Magnoliopsida</taxon>
        <taxon>eudicotyledons</taxon>
        <taxon>Gunneridae</taxon>
        <taxon>Pentapetalae</taxon>
        <taxon>asterids</taxon>
        <taxon>lamiids</taxon>
        <taxon>Lamiales</taxon>
        <taxon>Orobanchaceae</taxon>
        <taxon>Pedicularideae</taxon>
        <taxon>Castillejinae</taxon>
        <taxon>Castilleja</taxon>
    </lineage>
</organism>
<name>A0ABD3CJ28_9LAMI</name>
<evidence type="ECO:0000313" key="8">
    <source>
        <dbReference type="Proteomes" id="UP001632038"/>
    </source>
</evidence>
<dbReference type="GO" id="GO:0005634">
    <property type="term" value="C:nucleus"/>
    <property type="evidence" value="ECO:0007669"/>
    <property type="project" value="UniProtKB-SubCell"/>
</dbReference>
<evidence type="ECO:0000256" key="1">
    <source>
        <dbReference type="ARBA" id="ARBA00004123"/>
    </source>
</evidence>
<gene>
    <name evidence="7" type="ORF">CASFOL_027683</name>
</gene>
<comment type="caution">
    <text evidence="7">The sequence shown here is derived from an EMBL/GenBank/DDBJ whole genome shotgun (WGS) entry which is preliminary data.</text>
</comment>
<evidence type="ECO:0000313" key="7">
    <source>
        <dbReference type="EMBL" id="KAL3628637.1"/>
    </source>
</evidence>
<feature type="compositionally biased region" description="Basic and acidic residues" evidence="6">
    <location>
        <begin position="49"/>
        <end position="69"/>
    </location>
</feature>
<accession>A0ABD3CJ28</accession>
<feature type="region of interest" description="Disordered" evidence="6">
    <location>
        <begin position="1"/>
        <end position="20"/>
    </location>
</feature>
<proteinExistence type="predicted"/>
<keyword evidence="3" id="KW-0238">DNA-binding</keyword>